<organism evidence="15 16">
    <name type="scientific">Lentibacillus halodurans</name>
    <dbReference type="NCBI Taxonomy" id="237679"/>
    <lineage>
        <taxon>Bacteria</taxon>
        <taxon>Bacillati</taxon>
        <taxon>Bacillota</taxon>
        <taxon>Bacilli</taxon>
        <taxon>Bacillales</taxon>
        <taxon>Bacillaceae</taxon>
        <taxon>Lentibacillus</taxon>
    </lineage>
</organism>
<evidence type="ECO:0000256" key="3">
    <source>
        <dbReference type="ARBA" id="ARBA00009370"/>
    </source>
</evidence>
<evidence type="ECO:0000256" key="4">
    <source>
        <dbReference type="ARBA" id="ARBA00013208"/>
    </source>
</evidence>
<evidence type="ECO:0000256" key="12">
    <source>
        <dbReference type="RuleBase" id="RU003993"/>
    </source>
</evidence>
<evidence type="ECO:0000259" key="14">
    <source>
        <dbReference type="Pfam" id="PF10502"/>
    </source>
</evidence>
<keyword evidence="8 12" id="KW-0378">Hydrolase</keyword>
<dbReference type="PANTHER" id="PTHR43390">
    <property type="entry name" value="SIGNAL PEPTIDASE I"/>
    <property type="match status" value="1"/>
</dbReference>
<evidence type="ECO:0000256" key="11">
    <source>
        <dbReference type="PIRSR" id="PIRSR600223-1"/>
    </source>
</evidence>
<dbReference type="InterPro" id="IPR019533">
    <property type="entry name" value="Peptidase_S26"/>
</dbReference>
<dbReference type="EMBL" id="FOJW01000018">
    <property type="protein sequence ID" value="SFB35298.1"/>
    <property type="molecule type" value="Genomic_DNA"/>
</dbReference>
<comment type="catalytic activity">
    <reaction evidence="1 12">
        <text>Cleavage of hydrophobic, N-terminal signal or leader sequences from secreted and periplasmic proteins.</text>
        <dbReference type="EC" id="3.4.21.89"/>
    </reaction>
</comment>
<evidence type="ECO:0000256" key="10">
    <source>
        <dbReference type="ARBA" id="ARBA00023136"/>
    </source>
</evidence>
<dbReference type="CDD" id="cd06530">
    <property type="entry name" value="S26_SPase_I"/>
    <property type="match status" value="1"/>
</dbReference>
<dbReference type="RefSeq" id="WP_090241029.1">
    <property type="nucleotide sequence ID" value="NZ_FOJW01000018.1"/>
</dbReference>
<comment type="subcellular location">
    <subcellularLocation>
        <location evidence="2">Cell membrane</location>
        <topology evidence="2">Single-pass type II membrane protein</topology>
    </subcellularLocation>
    <subcellularLocation>
        <location evidence="13">Membrane</location>
        <topology evidence="13">Single-pass type II membrane protein</topology>
    </subcellularLocation>
</comment>
<keyword evidence="10" id="KW-0472">Membrane</keyword>
<keyword evidence="7" id="KW-0812">Transmembrane</keyword>
<dbReference type="Gene3D" id="2.10.109.10">
    <property type="entry name" value="Umud Fragment, subunit A"/>
    <property type="match status" value="1"/>
</dbReference>
<feature type="active site" evidence="11">
    <location>
        <position position="41"/>
    </location>
</feature>
<dbReference type="Proteomes" id="UP000198642">
    <property type="component" value="Unassembled WGS sequence"/>
</dbReference>
<feature type="active site" evidence="11">
    <location>
        <position position="81"/>
    </location>
</feature>
<evidence type="ECO:0000256" key="8">
    <source>
        <dbReference type="ARBA" id="ARBA00022801"/>
    </source>
</evidence>
<dbReference type="InterPro" id="IPR019756">
    <property type="entry name" value="Pept_S26A_signal_pept_1_Ser-AS"/>
</dbReference>
<evidence type="ECO:0000313" key="16">
    <source>
        <dbReference type="Proteomes" id="UP000198642"/>
    </source>
</evidence>
<dbReference type="FunFam" id="2.10.109.10:FF:000008">
    <property type="entry name" value="Signal peptidase I"/>
    <property type="match status" value="1"/>
</dbReference>
<keyword evidence="16" id="KW-1185">Reference proteome</keyword>
<gene>
    <name evidence="15" type="ORF">SAMN04488072_11831</name>
</gene>
<keyword evidence="9" id="KW-1133">Transmembrane helix</keyword>
<dbReference type="PROSITE" id="PS00760">
    <property type="entry name" value="SPASE_I_2"/>
    <property type="match status" value="1"/>
</dbReference>
<dbReference type="NCBIfam" id="TIGR02227">
    <property type="entry name" value="sigpep_I_bact"/>
    <property type="match status" value="1"/>
</dbReference>
<dbReference type="InterPro" id="IPR036286">
    <property type="entry name" value="LexA/Signal_pep-like_sf"/>
</dbReference>
<keyword evidence="5" id="KW-1003">Cell membrane</keyword>
<accession>A0A1I1AFM4</accession>
<dbReference type="PRINTS" id="PR00727">
    <property type="entry name" value="LEADERPTASE"/>
</dbReference>
<proteinExistence type="inferred from homology"/>
<dbReference type="GO" id="GO:0009003">
    <property type="term" value="F:signal peptidase activity"/>
    <property type="evidence" value="ECO:0007669"/>
    <property type="project" value="UniProtKB-EC"/>
</dbReference>
<dbReference type="EC" id="3.4.21.89" evidence="4 12"/>
<evidence type="ECO:0000256" key="5">
    <source>
        <dbReference type="ARBA" id="ARBA00022475"/>
    </source>
</evidence>
<evidence type="ECO:0000256" key="1">
    <source>
        <dbReference type="ARBA" id="ARBA00000677"/>
    </source>
</evidence>
<dbReference type="GO" id="GO:0005886">
    <property type="term" value="C:plasma membrane"/>
    <property type="evidence" value="ECO:0007669"/>
    <property type="project" value="UniProtKB-SubCell"/>
</dbReference>
<dbReference type="AlphaFoldDB" id="A0A1I1AFM4"/>
<dbReference type="InterPro" id="IPR019758">
    <property type="entry name" value="Pept_S26A_signal_pept_1_CS"/>
</dbReference>
<comment type="similarity">
    <text evidence="3 13">Belongs to the peptidase S26 family.</text>
</comment>
<keyword evidence="6 12" id="KW-0645">Protease</keyword>
<name>A0A1I1AFM4_9BACI</name>
<dbReference type="PANTHER" id="PTHR43390:SF1">
    <property type="entry name" value="CHLOROPLAST PROCESSING PEPTIDASE"/>
    <property type="match status" value="1"/>
</dbReference>
<dbReference type="SUPFAM" id="SSF51306">
    <property type="entry name" value="LexA/Signal peptidase"/>
    <property type="match status" value="1"/>
</dbReference>
<protein>
    <recommendedName>
        <fullName evidence="4 12">Signal peptidase I</fullName>
        <ecNumber evidence="4 12">3.4.21.89</ecNumber>
    </recommendedName>
</protein>
<dbReference type="STRING" id="237679.SAMN04488072_11831"/>
<dbReference type="GO" id="GO:0006465">
    <property type="term" value="P:signal peptide processing"/>
    <property type="evidence" value="ECO:0007669"/>
    <property type="project" value="InterPro"/>
</dbReference>
<feature type="domain" description="Peptidase S26" evidence="14">
    <location>
        <begin position="10"/>
        <end position="164"/>
    </location>
</feature>
<evidence type="ECO:0000313" key="15">
    <source>
        <dbReference type="EMBL" id="SFB35298.1"/>
    </source>
</evidence>
<dbReference type="OrthoDB" id="9802919at2"/>
<dbReference type="PROSITE" id="PS00501">
    <property type="entry name" value="SPASE_I_1"/>
    <property type="match status" value="1"/>
</dbReference>
<dbReference type="Pfam" id="PF10502">
    <property type="entry name" value="Peptidase_S26"/>
    <property type="match status" value="1"/>
</dbReference>
<dbReference type="InterPro" id="IPR019757">
    <property type="entry name" value="Pept_S26A_signal_pept_1_Lys-AS"/>
</dbReference>
<evidence type="ECO:0000256" key="2">
    <source>
        <dbReference type="ARBA" id="ARBA00004401"/>
    </source>
</evidence>
<evidence type="ECO:0000256" key="13">
    <source>
        <dbReference type="RuleBase" id="RU362042"/>
    </source>
</evidence>
<evidence type="ECO:0000256" key="7">
    <source>
        <dbReference type="ARBA" id="ARBA00022692"/>
    </source>
</evidence>
<dbReference type="PROSITE" id="PS00761">
    <property type="entry name" value="SPASE_I_3"/>
    <property type="match status" value="1"/>
</dbReference>
<reference evidence="15 16" key="1">
    <citation type="submission" date="2016-10" db="EMBL/GenBank/DDBJ databases">
        <authorList>
            <person name="de Groot N.N."/>
        </authorList>
    </citation>
    <scope>NUCLEOTIDE SEQUENCE [LARGE SCALE GENOMIC DNA]</scope>
    <source>
        <strain evidence="15 16">CGMCC 1.3702</strain>
    </source>
</reference>
<sequence length="174" mass="19853">MGKSERKNGWKEWTKAILIAILIAFVLRSFVFVTSVVDGESMEPTLENGETVLFNKLTYLFNEPERGDIVIINRPQKNYVKRVIALPGETVAVKNQTLYIDGEPYDQSFITDNELNNTGQFGPIQIPENSYFVMGDNRKLSKDSRNGLGFISEENITGKSEFIIFPFNEWSMIK</sequence>
<evidence type="ECO:0000256" key="9">
    <source>
        <dbReference type="ARBA" id="ARBA00022989"/>
    </source>
</evidence>
<dbReference type="InterPro" id="IPR000223">
    <property type="entry name" value="Pept_S26A_signal_pept_1"/>
</dbReference>
<dbReference type="GO" id="GO:0004252">
    <property type="term" value="F:serine-type endopeptidase activity"/>
    <property type="evidence" value="ECO:0007669"/>
    <property type="project" value="InterPro"/>
</dbReference>
<evidence type="ECO:0000256" key="6">
    <source>
        <dbReference type="ARBA" id="ARBA00022670"/>
    </source>
</evidence>